<protein>
    <recommendedName>
        <fullName evidence="3">CCHC-type domain-containing protein</fullName>
    </recommendedName>
</protein>
<feature type="compositionally biased region" description="Basic and acidic residues" evidence="2">
    <location>
        <begin position="339"/>
        <end position="348"/>
    </location>
</feature>
<dbReference type="PROSITE" id="PS50158">
    <property type="entry name" value="ZF_CCHC"/>
    <property type="match status" value="1"/>
</dbReference>
<dbReference type="InterPro" id="IPR001878">
    <property type="entry name" value="Znf_CCHC"/>
</dbReference>
<organism evidence="4 5">
    <name type="scientific">Echria macrotheca</name>
    <dbReference type="NCBI Taxonomy" id="438768"/>
    <lineage>
        <taxon>Eukaryota</taxon>
        <taxon>Fungi</taxon>
        <taxon>Dikarya</taxon>
        <taxon>Ascomycota</taxon>
        <taxon>Pezizomycotina</taxon>
        <taxon>Sordariomycetes</taxon>
        <taxon>Sordariomycetidae</taxon>
        <taxon>Sordariales</taxon>
        <taxon>Schizotheciaceae</taxon>
        <taxon>Echria</taxon>
    </lineage>
</organism>
<feature type="compositionally biased region" description="Polar residues" evidence="2">
    <location>
        <begin position="47"/>
        <end position="63"/>
    </location>
</feature>
<feature type="compositionally biased region" description="Low complexity" evidence="2">
    <location>
        <begin position="223"/>
        <end position="238"/>
    </location>
</feature>
<dbReference type="AlphaFoldDB" id="A0AAJ0F327"/>
<comment type="caution">
    <text evidence="4">The sequence shown here is derived from an EMBL/GenBank/DDBJ whole genome shotgun (WGS) entry which is preliminary data.</text>
</comment>
<dbReference type="InterPro" id="IPR036875">
    <property type="entry name" value="Znf_CCHC_sf"/>
</dbReference>
<evidence type="ECO:0000256" key="1">
    <source>
        <dbReference type="PROSITE-ProRule" id="PRU00047"/>
    </source>
</evidence>
<reference evidence="4" key="1">
    <citation type="submission" date="2023-06" db="EMBL/GenBank/DDBJ databases">
        <title>Genome-scale phylogeny and comparative genomics of the fungal order Sordariales.</title>
        <authorList>
            <consortium name="Lawrence Berkeley National Laboratory"/>
            <person name="Hensen N."/>
            <person name="Bonometti L."/>
            <person name="Westerberg I."/>
            <person name="Brannstrom I.O."/>
            <person name="Guillou S."/>
            <person name="Cros-Aarteil S."/>
            <person name="Calhoun S."/>
            <person name="Haridas S."/>
            <person name="Kuo A."/>
            <person name="Mondo S."/>
            <person name="Pangilinan J."/>
            <person name="Riley R."/>
            <person name="Labutti K."/>
            <person name="Andreopoulos B."/>
            <person name="Lipzen A."/>
            <person name="Chen C."/>
            <person name="Yanf M."/>
            <person name="Daum C."/>
            <person name="Ng V."/>
            <person name="Clum A."/>
            <person name="Steindorff A."/>
            <person name="Ohm R."/>
            <person name="Martin F."/>
            <person name="Silar P."/>
            <person name="Natvig D."/>
            <person name="Lalanne C."/>
            <person name="Gautier V."/>
            <person name="Ament-Velasquez S.L."/>
            <person name="Kruys A."/>
            <person name="Hutchinson M.I."/>
            <person name="Powell A.J."/>
            <person name="Barry K."/>
            <person name="Miller A.N."/>
            <person name="Grigoriev I.V."/>
            <person name="Debuchy R."/>
            <person name="Gladieux P."/>
            <person name="Thoren M.H."/>
            <person name="Johannesson H."/>
        </authorList>
    </citation>
    <scope>NUCLEOTIDE SEQUENCE</scope>
    <source>
        <strain evidence="4">PSN4</strain>
    </source>
</reference>
<feature type="compositionally biased region" description="Basic and acidic residues" evidence="2">
    <location>
        <begin position="83"/>
        <end position="102"/>
    </location>
</feature>
<dbReference type="EMBL" id="MU839841">
    <property type="protein sequence ID" value="KAK1751782.1"/>
    <property type="molecule type" value="Genomic_DNA"/>
</dbReference>
<feature type="compositionally biased region" description="Basic and acidic residues" evidence="2">
    <location>
        <begin position="210"/>
        <end position="222"/>
    </location>
</feature>
<keyword evidence="5" id="KW-1185">Reference proteome</keyword>
<feature type="compositionally biased region" description="Acidic residues" evidence="2">
    <location>
        <begin position="239"/>
        <end position="257"/>
    </location>
</feature>
<feature type="region of interest" description="Disordered" evidence="2">
    <location>
        <begin position="148"/>
        <end position="348"/>
    </location>
</feature>
<feature type="region of interest" description="Disordered" evidence="2">
    <location>
        <begin position="1"/>
        <end position="131"/>
    </location>
</feature>
<dbReference type="GO" id="GO:0008270">
    <property type="term" value="F:zinc ion binding"/>
    <property type="evidence" value="ECO:0007669"/>
    <property type="project" value="UniProtKB-KW"/>
</dbReference>
<feature type="compositionally biased region" description="Basic residues" evidence="2">
    <location>
        <begin position="162"/>
        <end position="181"/>
    </location>
</feature>
<evidence type="ECO:0000313" key="4">
    <source>
        <dbReference type="EMBL" id="KAK1751782.1"/>
    </source>
</evidence>
<dbReference type="Proteomes" id="UP001239445">
    <property type="component" value="Unassembled WGS sequence"/>
</dbReference>
<evidence type="ECO:0000313" key="5">
    <source>
        <dbReference type="Proteomes" id="UP001239445"/>
    </source>
</evidence>
<dbReference type="GO" id="GO:0003676">
    <property type="term" value="F:nucleic acid binding"/>
    <property type="evidence" value="ECO:0007669"/>
    <property type="project" value="InterPro"/>
</dbReference>
<keyword evidence="1" id="KW-0863">Zinc-finger</keyword>
<sequence>MAPTDDLGGAPPAMTPKSSTPKSMSSRLMTMKFMQRGAAQSALEAKSPSTPQTPQADNETSSASKRRKVSHNATPTPQSDLMAAKEEQARLAMEAGERERKRAAAIARLAAEKGDSHWVLDREPPAPVSNGSRLAFNIVQLSYAQLDHAGGGQEEDFERGDKPKKARQWFNMRKPRKKKKNEKTDSKSGSKPKKRQRTKRGRTPGIKPGIKPESKSESKPESISESTSESMSESMSESDPSDSDETDEGEVSTDPSDEPQRGRQEAGDVTPRTKRPRSSLSARRSEERAKAQEFAGKRRKKEVKLNQLTSISGGGSEPSQRPSGSANWTCHGCGKSGHKVADCPGRKR</sequence>
<feature type="compositionally biased region" description="Polar residues" evidence="2">
    <location>
        <begin position="306"/>
        <end position="328"/>
    </location>
</feature>
<feature type="compositionally biased region" description="Low complexity" evidence="2">
    <location>
        <begin position="15"/>
        <end position="26"/>
    </location>
</feature>
<feature type="compositionally biased region" description="Basic residues" evidence="2">
    <location>
        <begin position="190"/>
        <end position="202"/>
    </location>
</feature>
<evidence type="ECO:0000259" key="3">
    <source>
        <dbReference type="PROSITE" id="PS50158"/>
    </source>
</evidence>
<dbReference type="SUPFAM" id="SSF57756">
    <property type="entry name" value="Retrovirus zinc finger-like domains"/>
    <property type="match status" value="1"/>
</dbReference>
<accession>A0AAJ0F327</accession>
<proteinExistence type="predicted"/>
<gene>
    <name evidence="4" type="ORF">QBC47DRAFT_75810</name>
</gene>
<feature type="compositionally biased region" description="Basic and acidic residues" evidence="2">
    <location>
        <begin position="110"/>
        <end position="124"/>
    </location>
</feature>
<keyword evidence="1" id="KW-0862">Zinc</keyword>
<evidence type="ECO:0000256" key="2">
    <source>
        <dbReference type="SAM" id="MobiDB-lite"/>
    </source>
</evidence>
<feature type="domain" description="CCHC-type" evidence="3">
    <location>
        <begin position="330"/>
        <end position="344"/>
    </location>
</feature>
<name>A0AAJ0F327_9PEZI</name>
<keyword evidence="1" id="KW-0479">Metal-binding</keyword>